<evidence type="ECO:0000256" key="2">
    <source>
        <dbReference type="ARBA" id="ARBA00008417"/>
    </source>
</evidence>
<proteinExistence type="inferred from homology"/>
<evidence type="ECO:0000313" key="11">
    <source>
        <dbReference type="EMBL" id="SHK82009.1"/>
    </source>
</evidence>
<protein>
    <recommendedName>
        <fullName evidence="3">Multidrug export protein MepA</fullName>
    </recommendedName>
</protein>
<keyword evidence="6 10" id="KW-0812">Transmembrane</keyword>
<feature type="transmembrane region" description="Helical" evidence="10">
    <location>
        <begin position="335"/>
        <end position="355"/>
    </location>
</feature>
<evidence type="ECO:0000256" key="4">
    <source>
        <dbReference type="ARBA" id="ARBA00022448"/>
    </source>
</evidence>
<reference evidence="11 12" key="1">
    <citation type="submission" date="2016-11" db="EMBL/GenBank/DDBJ databases">
        <authorList>
            <person name="Jaros S."/>
            <person name="Januszkiewicz K."/>
            <person name="Wedrychowicz H."/>
        </authorList>
    </citation>
    <scope>NUCLEOTIDE SEQUENCE [LARGE SCALE GENOMIC DNA]</scope>
    <source>
        <strain evidence="11 12">KHT3</strain>
    </source>
</reference>
<keyword evidence="8 10" id="KW-0472">Membrane</keyword>
<feature type="transmembrane region" description="Helical" evidence="10">
    <location>
        <begin position="158"/>
        <end position="175"/>
    </location>
</feature>
<sequence>MFAVFFIPLHSKMESNNKMSDNKQAALALGTKPVGQLLWQYALPAIVAMTASSLYNIIDRAMIGQIVGPEAIAGLGITFPFMNLSAAFGAAVGVGSSASISVKLGQKDYKVAQNLLGNTVTLNLIIGFLFMAISLVFLDPILRFFGASDVTLPYAREFMIVILLGNMVTHMYFGLNAVLRAAGKPKLAMYSVLFTVAMNIVLVLTFVWWFRWGIRGAALATVTSQTLAMCWQLRLFSNKKELLHFKRGMFKLKADLVKNIVAIGVSPFLMNATSCVIVIFMNNQFVHYGGDMAVGAYSIANSVVMMFFMFVMGVCQGMQPIVGYNYGAEKYDRMLRCLFMAIGCATAILLVGWGLSMLFPRQIARIFTTDETLINLSARGIKLDMLVFFVVGSQAVITHFFQSIGKVKVSIFLSLSRQLFLLLPMAFVFPMFWDLDGVWYSMPASDFGSFAMTIPMLMWYMKKFKSVDVKSEEL</sequence>
<keyword evidence="7 10" id="KW-1133">Transmembrane helix</keyword>
<feature type="transmembrane region" description="Helical" evidence="10">
    <location>
        <begin position="439"/>
        <end position="460"/>
    </location>
</feature>
<evidence type="ECO:0000256" key="1">
    <source>
        <dbReference type="ARBA" id="ARBA00004651"/>
    </source>
</evidence>
<dbReference type="InterPro" id="IPR045070">
    <property type="entry name" value="MATE_MepA-like"/>
</dbReference>
<dbReference type="NCBIfam" id="TIGR00797">
    <property type="entry name" value="matE"/>
    <property type="match status" value="1"/>
</dbReference>
<keyword evidence="9" id="KW-0046">Antibiotic resistance</keyword>
<evidence type="ECO:0000256" key="5">
    <source>
        <dbReference type="ARBA" id="ARBA00022475"/>
    </source>
</evidence>
<feature type="transmembrane region" description="Helical" evidence="10">
    <location>
        <begin position="115"/>
        <end position="138"/>
    </location>
</feature>
<evidence type="ECO:0000256" key="10">
    <source>
        <dbReference type="SAM" id="Phobius"/>
    </source>
</evidence>
<evidence type="ECO:0000256" key="9">
    <source>
        <dbReference type="ARBA" id="ARBA00023251"/>
    </source>
</evidence>
<feature type="transmembrane region" description="Helical" evidence="10">
    <location>
        <begin position="38"/>
        <end position="58"/>
    </location>
</feature>
<evidence type="ECO:0000313" key="12">
    <source>
        <dbReference type="Proteomes" id="UP000184130"/>
    </source>
</evidence>
<feature type="transmembrane region" description="Helical" evidence="10">
    <location>
        <begin position="187"/>
        <end position="210"/>
    </location>
</feature>
<dbReference type="GO" id="GO:0042910">
    <property type="term" value="F:xenobiotic transmembrane transporter activity"/>
    <property type="evidence" value="ECO:0007669"/>
    <property type="project" value="InterPro"/>
</dbReference>
<comment type="subcellular location">
    <subcellularLocation>
        <location evidence="1">Cell membrane</location>
        <topology evidence="1">Multi-pass membrane protein</topology>
    </subcellularLocation>
</comment>
<dbReference type="Pfam" id="PF01554">
    <property type="entry name" value="MatE"/>
    <property type="match status" value="2"/>
</dbReference>
<dbReference type="EMBL" id="FRBD01000013">
    <property type="protein sequence ID" value="SHK82009.1"/>
    <property type="molecule type" value="Genomic_DNA"/>
</dbReference>
<feature type="transmembrane region" description="Helical" evidence="10">
    <location>
        <begin position="385"/>
        <end position="404"/>
    </location>
</feature>
<dbReference type="Proteomes" id="UP000184130">
    <property type="component" value="Unassembled WGS sequence"/>
</dbReference>
<dbReference type="PANTHER" id="PTHR43823:SF3">
    <property type="entry name" value="MULTIDRUG EXPORT PROTEIN MEPA"/>
    <property type="match status" value="1"/>
</dbReference>
<dbReference type="AlphaFoldDB" id="A0A1M6VKL8"/>
<dbReference type="GO" id="GO:0015297">
    <property type="term" value="F:antiporter activity"/>
    <property type="evidence" value="ECO:0007669"/>
    <property type="project" value="InterPro"/>
</dbReference>
<keyword evidence="4" id="KW-0813">Transport</keyword>
<feature type="transmembrane region" description="Helical" evidence="10">
    <location>
        <begin position="292"/>
        <end position="314"/>
    </location>
</feature>
<dbReference type="CDD" id="cd13143">
    <property type="entry name" value="MATE_MepA_like"/>
    <property type="match status" value="1"/>
</dbReference>
<evidence type="ECO:0000256" key="7">
    <source>
        <dbReference type="ARBA" id="ARBA00022989"/>
    </source>
</evidence>
<name>A0A1M6VKL8_XYLRU</name>
<accession>A0A1M6VKL8</accession>
<feature type="transmembrane region" description="Helical" evidence="10">
    <location>
        <begin position="256"/>
        <end position="280"/>
    </location>
</feature>
<evidence type="ECO:0000256" key="3">
    <source>
        <dbReference type="ARBA" id="ARBA00022106"/>
    </source>
</evidence>
<dbReference type="InterPro" id="IPR048279">
    <property type="entry name" value="MdtK-like"/>
</dbReference>
<dbReference type="PANTHER" id="PTHR43823">
    <property type="entry name" value="SPORULATION PROTEIN YKVU"/>
    <property type="match status" value="1"/>
</dbReference>
<evidence type="ECO:0000256" key="8">
    <source>
        <dbReference type="ARBA" id="ARBA00023136"/>
    </source>
</evidence>
<dbReference type="GO" id="GO:0005886">
    <property type="term" value="C:plasma membrane"/>
    <property type="evidence" value="ECO:0007669"/>
    <property type="project" value="UniProtKB-SubCell"/>
</dbReference>
<comment type="similarity">
    <text evidence="2">Belongs to the multi antimicrobial extrusion (MATE) (TC 2.A.66.1) family. MepA subfamily.</text>
</comment>
<organism evidence="11 12">
    <name type="scientific">Xylanibacter ruminicola</name>
    <name type="common">Prevotella ruminicola</name>
    <dbReference type="NCBI Taxonomy" id="839"/>
    <lineage>
        <taxon>Bacteria</taxon>
        <taxon>Pseudomonadati</taxon>
        <taxon>Bacteroidota</taxon>
        <taxon>Bacteroidia</taxon>
        <taxon>Bacteroidales</taxon>
        <taxon>Prevotellaceae</taxon>
        <taxon>Xylanibacter</taxon>
    </lineage>
</organism>
<dbReference type="GO" id="GO:0046677">
    <property type="term" value="P:response to antibiotic"/>
    <property type="evidence" value="ECO:0007669"/>
    <property type="project" value="UniProtKB-KW"/>
</dbReference>
<dbReference type="InterPro" id="IPR002528">
    <property type="entry name" value="MATE_fam"/>
</dbReference>
<feature type="transmembrane region" description="Helical" evidence="10">
    <location>
        <begin position="411"/>
        <end position="433"/>
    </location>
</feature>
<dbReference type="PIRSF" id="PIRSF006603">
    <property type="entry name" value="DinF"/>
    <property type="match status" value="1"/>
</dbReference>
<dbReference type="InterPro" id="IPR051327">
    <property type="entry name" value="MATE_MepA_subfamily"/>
</dbReference>
<gene>
    <name evidence="11" type="ORF">SAMN05216463_11314</name>
</gene>
<keyword evidence="5" id="KW-1003">Cell membrane</keyword>
<evidence type="ECO:0000256" key="6">
    <source>
        <dbReference type="ARBA" id="ARBA00022692"/>
    </source>
</evidence>